<evidence type="ECO:0000256" key="8">
    <source>
        <dbReference type="PROSITE-ProRule" id="PRU00108"/>
    </source>
</evidence>
<dbReference type="Pfam" id="PF05920">
    <property type="entry name" value="Homeobox_KN"/>
    <property type="match status" value="1"/>
</dbReference>
<keyword evidence="5" id="KW-0804">Transcription</keyword>
<feature type="compositionally biased region" description="Polar residues" evidence="9">
    <location>
        <begin position="64"/>
        <end position="73"/>
    </location>
</feature>
<feature type="DNA-binding region" description="Homeobox" evidence="8">
    <location>
        <begin position="285"/>
        <end position="347"/>
    </location>
</feature>
<gene>
    <name evidence="11" type="ORF">B0T16DRAFT_428843</name>
</gene>
<keyword evidence="12" id="KW-1185">Reference proteome</keyword>
<keyword evidence="6 8" id="KW-0539">Nucleus</keyword>
<proteinExistence type="inferred from homology"/>
<dbReference type="InterPro" id="IPR009057">
    <property type="entry name" value="Homeodomain-like_sf"/>
</dbReference>
<dbReference type="Proteomes" id="UP001174936">
    <property type="component" value="Unassembled WGS sequence"/>
</dbReference>
<comment type="similarity">
    <text evidence="7">Belongs to the TALE/TGIF homeobox family.</text>
</comment>
<dbReference type="InterPro" id="IPR001356">
    <property type="entry name" value="HD"/>
</dbReference>
<evidence type="ECO:0000256" key="5">
    <source>
        <dbReference type="ARBA" id="ARBA00023163"/>
    </source>
</evidence>
<feature type="domain" description="Homeobox" evidence="10">
    <location>
        <begin position="283"/>
        <end position="346"/>
    </location>
</feature>
<accession>A0AA39Y5N2</accession>
<organism evidence="11 12">
    <name type="scientific">Cercophora newfieldiana</name>
    <dbReference type="NCBI Taxonomy" id="92897"/>
    <lineage>
        <taxon>Eukaryota</taxon>
        <taxon>Fungi</taxon>
        <taxon>Dikarya</taxon>
        <taxon>Ascomycota</taxon>
        <taxon>Pezizomycotina</taxon>
        <taxon>Sordariomycetes</taxon>
        <taxon>Sordariomycetidae</taxon>
        <taxon>Sordariales</taxon>
        <taxon>Lasiosphaeriaceae</taxon>
        <taxon>Cercophora</taxon>
    </lineage>
</organism>
<evidence type="ECO:0000256" key="2">
    <source>
        <dbReference type="ARBA" id="ARBA00023015"/>
    </source>
</evidence>
<evidence type="ECO:0000256" key="4">
    <source>
        <dbReference type="ARBA" id="ARBA00023155"/>
    </source>
</evidence>
<dbReference type="GO" id="GO:0006355">
    <property type="term" value="P:regulation of DNA-templated transcription"/>
    <property type="evidence" value="ECO:0007669"/>
    <property type="project" value="InterPro"/>
</dbReference>
<feature type="region of interest" description="Disordered" evidence="9">
    <location>
        <begin position="61"/>
        <end position="110"/>
    </location>
</feature>
<name>A0AA39Y5N2_9PEZI</name>
<feature type="region of interest" description="Disordered" evidence="9">
    <location>
        <begin position="353"/>
        <end position="416"/>
    </location>
</feature>
<evidence type="ECO:0000256" key="7">
    <source>
        <dbReference type="ARBA" id="ARBA00038021"/>
    </source>
</evidence>
<evidence type="ECO:0000259" key="10">
    <source>
        <dbReference type="PROSITE" id="PS50071"/>
    </source>
</evidence>
<dbReference type="GO" id="GO:0003677">
    <property type="term" value="F:DNA binding"/>
    <property type="evidence" value="ECO:0007669"/>
    <property type="project" value="UniProtKB-UniRule"/>
</dbReference>
<dbReference type="AlphaFoldDB" id="A0AA39Y5N2"/>
<evidence type="ECO:0000313" key="12">
    <source>
        <dbReference type="Proteomes" id="UP001174936"/>
    </source>
</evidence>
<dbReference type="PROSITE" id="PS50071">
    <property type="entry name" value="HOMEOBOX_2"/>
    <property type="match status" value="1"/>
</dbReference>
<keyword evidence="3 8" id="KW-0238">DNA-binding</keyword>
<feature type="compositionally biased region" description="Basic and acidic residues" evidence="9">
    <location>
        <begin position="100"/>
        <end position="109"/>
    </location>
</feature>
<dbReference type="EMBL" id="JAULSV010000004">
    <property type="protein sequence ID" value="KAK0645865.1"/>
    <property type="molecule type" value="Genomic_DNA"/>
</dbReference>
<evidence type="ECO:0000256" key="6">
    <source>
        <dbReference type="ARBA" id="ARBA00023242"/>
    </source>
</evidence>
<evidence type="ECO:0000256" key="3">
    <source>
        <dbReference type="ARBA" id="ARBA00023125"/>
    </source>
</evidence>
<evidence type="ECO:0000256" key="9">
    <source>
        <dbReference type="SAM" id="MobiDB-lite"/>
    </source>
</evidence>
<protein>
    <recommendedName>
        <fullName evidence="10">Homeobox domain-containing protein</fullName>
    </recommendedName>
</protein>
<reference evidence="11" key="1">
    <citation type="submission" date="2023-06" db="EMBL/GenBank/DDBJ databases">
        <title>Genome-scale phylogeny and comparative genomics of the fungal order Sordariales.</title>
        <authorList>
            <consortium name="Lawrence Berkeley National Laboratory"/>
            <person name="Hensen N."/>
            <person name="Bonometti L."/>
            <person name="Westerberg I."/>
            <person name="Brannstrom I.O."/>
            <person name="Guillou S."/>
            <person name="Cros-Aarteil S."/>
            <person name="Calhoun S."/>
            <person name="Haridas S."/>
            <person name="Kuo A."/>
            <person name="Mondo S."/>
            <person name="Pangilinan J."/>
            <person name="Riley R."/>
            <person name="Labutti K."/>
            <person name="Andreopoulos B."/>
            <person name="Lipzen A."/>
            <person name="Chen C."/>
            <person name="Yanf M."/>
            <person name="Daum C."/>
            <person name="Ng V."/>
            <person name="Clum A."/>
            <person name="Steindorff A."/>
            <person name="Ohm R."/>
            <person name="Martin F."/>
            <person name="Silar P."/>
            <person name="Natvig D."/>
            <person name="Lalanne C."/>
            <person name="Gautier V."/>
            <person name="Ament-Velasquez S.L."/>
            <person name="Kruys A."/>
            <person name="Hutchinson M.I."/>
            <person name="Powell A.J."/>
            <person name="Barry K."/>
            <person name="Miller A.N."/>
            <person name="Grigoriev I.V."/>
            <person name="Debuchy R."/>
            <person name="Gladieux P."/>
            <person name="Thoren M.H."/>
            <person name="Johannesson H."/>
        </authorList>
    </citation>
    <scope>NUCLEOTIDE SEQUENCE</scope>
    <source>
        <strain evidence="11">SMH2532-1</strain>
    </source>
</reference>
<dbReference type="InterPro" id="IPR008422">
    <property type="entry name" value="KN_HD"/>
</dbReference>
<sequence>MSMIAMAQPTPHSAFKREFAWDESRHSDYSSLRRPSCQERIALPPIRLAIPELLQPRILPQDTAPKTHSSTASPVGYGGSALPTPDYIHSPNQSKRRRLSHGEDREDRVSQVPRLYNTSPRREREFQLPASRGMSPALSLRSVTESWTSPSRTSPFLPHASSFTSLRGSAPLETTERMAPRPMLPRLPNMDFDRGSATIPRIRARSGDDGYGECLKHSMARPLETSGPHYRSGSMYGYHHPSRVQSLSLSSVQIYDRTPFSPAGYGPGYPEHMRYGETGHGDNKQRKRRGNLPKETTDKLRAWFMAHLNHPYPTEDEKQKLMQQTGLQMNQISNWFINARRRQLPAMINNARAESDAMSSARGVDGKVLTSTGRSDYDLSSKRGSPLSDGEGSPFDDDIEAIKRRHAATMNRGSLP</sequence>
<dbReference type="SUPFAM" id="SSF46689">
    <property type="entry name" value="Homeodomain-like"/>
    <property type="match status" value="1"/>
</dbReference>
<comment type="caution">
    <text evidence="11">The sequence shown here is derived from an EMBL/GenBank/DDBJ whole genome shotgun (WGS) entry which is preliminary data.</text>
</comment>
<keyword evidence="2" id="KW-0805">Transcription regulation</keyword>
<dbReference type="PANTHER" id="PTHR11850">
    <property type="entry name" value="HOMEOBOX PROTEIN TRANSCRIPTION FACTORS"/>
    <property type="match status" value="1"/>
</dbReference>
<dbReference type="SMART" id="SM00389">
    <property type="entry name" value="HOX"/>
    <property type="match status" value="1"/>
</dbReference>
<dbReference type="CDD" id="cd00086">
    <property type="entry name" value="homeodomain"/>
    <property type="match status" value="1"/>
</dbReference>
<keyword evidence="4 8" id="KW-0371">Homeobox</keyword>
<evidence type="ECO:0000313" key="11">
    <source>
        <dbReference type="EMBL" id="KAK0645865.1"/>
    </source>
</evidence>
<dbReference type="FunFam" id="1.10.10.60:FF:000059">
    <property type="entry name" value="TGFB-induced factor homeobox 1"/>
    <property type="match status" value="1"/>
</dbReference>
<dbReference type="Gene3D" id="1.10.10.60">
    <property type="entry name" value="Homeodomain-like"/>
    <property type="match status" value="1"/>
</dbReference>
<dbReference type="GO" id="GO:0005634">
    <property type="term" value="C:nucleus"/>
    <property type="evidence" value="ECO:0007669"/>
    <property type="project" value="UniProtKB-SubCell"/>
</dbReference>
<dbReference type="InterPro" id="IPR050224">
    <property type="entry name" value="TALE_homeobox"/>
</dbReference>
<evidence type="ECO:0000256" key="1">
    <source>
        <dbReference type="ARBA" id="ARBA00004123"/>
    </source>
</evidence>
<comment type="subcellular location">
    <subcellularLocation>
        <location evidence="1 8">Nucleus</location>
    </subcellularLocation>
</comment>